<feature type="region of interest" description="Disordered" evidence="5">
    <location>
        <begin position="305"/>
        <end position="332"/>
    </location>
</feature>
<dbReference type="PROSITE" id="PS50145">
    <property type="entry name" value="ZF_TRAF"/>
    <property type="match status" value="1"/>
</dbReference>
<evidence type="ECO:0000256" key="2">
    <source>
        <dbReference type="ARBA" id="ARBA00022771"/>
    </source>
</evidence>
<dbReference type="Gene3D" id="3.30.40.10">
    <property type="entry name" value="Zinc/RING finger domain, C3HC4 (zinc finger)"/>
    <property type="match status" value="2"/>
</dbReference>
<protein>
    <submittedName>
        <fullName evidence="8">TRAF-type zinc finger domain-containing protein 1-like</fullName>
    </submittedName>
</protein>
<feature type="region of interest" description="Disordered" evidence="5">
    <location>
        <begin position="195"/>
        <end position="272"/>
    </location>
</feature>
<evidence type="ECO:0000256" key="3">
    <source>
        <dbReference type="ARBA" id="ARBA00022833"/>
    </source>
</evidence>
<feature type="domain" description="TRAF-type" evidence="6">
    <location>
        <begin position="29"/>
        <end position="98"/>
    </location>
</feature>
<feature type="compositionally biased region" description="Polar residues" evidence="5">
    <location>
        <begin position="195"/>
        <end position="227"/>
    </location>
</feature>
<gene>
    <name evidence="8" type="primary">LOC100368148</name>
</gene>
<keyword evidence="7" id="KW-1185">Reference proteome</keyword>
<name>A0ABM0MNP5_SACKO</name>
<evidence type="ECO:0000256" key="5">
    <source>
        <dbReference type="SAM" id="MobiDB-lite"/>
    </source>
</evidence>
<dbReference type="Pfam" id="PF23580">
    <property type="entry name" value="Znf_XAF1_N"/>
    <property type="match status" value="1"/>
</dbReference>
<dbReference type="GeneID" id="100368148"/>
<feature type="region of interest" description="Disordered" evidence="5">
    <location>
        <begin position="581"/>
        <end position="724"/>
    </location>
</feature>
<dbReference type="InterPro" id="IPR051986">
    <property type="entry name" value="Innate_Immune_Apopt_Reg"/>
</dbReference>
<dbReference type="PANTHER" id="PTHR16295:SF10">
    <property type="entry name" value="EXPRESSED PROTEIN"/>
    <property type="match status" value="1"/>
</dbReference>
<feature type="zinc finger region" description="TRAF-type" evidence="4">
    <location>
        <begin position="29"/>
        <end position="98"/>
    </location>
</feature>
<dbReference type="Pfam" id="PF21366">
    <property type="entry name" value="TRAFD1-XIAF1_ZnF"/>
    <property type="match status" value="1"/>
</dbReference>
<evidence type="ECO:0000313" key="8">
    <source>
        <dbReference type="RefSeq" id="XP_006821636.1"/>
    </source>
</evidence>
<feature type="compositionally biased region" description="Polar residues" evidence="5">
    <location>
        <begin position="678"/>
        <end position="706"/>
    </location>
</feature>
<evidence type="ECO:0000256" key="4">
    <source>
        <dbReference type="PROSITE-ProRule" id="PRU00207"/>
    </source>
</evidence>
<organism evidence="7 8">
    <name type="scientific">Saccoglossus kowalevskii</name>
    <name type="common">Acorn worm</name>
    <dbReference type="NCBI Taxonomy" id="10224"/>
    <lineage>
        <taxon>Eukaryota</taxon>
        <taxon>Metazoa</taxon>
        <taxon>Hemichordata</taxon>
        <taxon>Enteropneusta</taxon>
        <taxon>Harrimaniidae</taxon>
        <taxon>Saccoglossus</taxon>
    </lineage>
</organism>
<sequence>MMDDKESDVETQLCSNCKRDIPSANFMMHQTHCHRNIILCKSCKEPVPRSEMDNHVEEQHVKVTCKCGVAVEKCHIEDHEANSCSKRKQSCEYCELEMDAYDMADHVDFCGSRTEPCPNCQRYIMFKDLKQHEESMCTFPETKTETPKNVSQGADYFPDEFFMDMSGPPSGLPYEYYNPYVESNIQNDFRRHLPSTGQKATNLRSRPTWDSSGRNPPASNSLNNLKKTTSRKGPVARTRNRTRGSEVKSTTRPGMEGMSTTRPKNQPELPMSSHNHEEMDRLLAMHLAHDLTTDEDIDRIIEDANQIPDPPVSSVTHSRLYSRGPPSPTGDDMNTPLPCEFCSELFPLDILYVHQSGCSQAIPEDEHITNSPPNNSVFMSPNTRSPPSQPPIVDNLGYGIRSQADQFERPDSDDDDEIFLPCEFCETLLPETSLVQHQAMCESSTTPLPPALPEMPPRQMRAKPKPRDAMSHDMPLYSNRSARHQADPVMDFRIGNGDRSPTRPTQTKKSNPMASTVYGNRGVIQNRTRNKKTSSSRPSPSSNPKPPRITSAERTRKTLDELLTDENIDTEEILQHMDGEMYSRDSGHTRDNGYYGNSHALDDVDEDPFGLQSSKSPHYSSSQRHGRWSSHADSTQDPIPASYEASFLSQSAANRTKKVSTSNPRSRPPKSKSGSTRTSTATNDSGAARVSRNSHQSVANEHSNPPRQRAKKPANYRQRYDGDI</sequence>
<reference evidence="8" key="1">
    <citation type="submission" date="2025-08" db="UniProtKB">
        <authorList>
            <consortium name="RefSeq"/>
        </authorList>
    </citation>
    <scope>IDENTIFICATION</scope>
    <source>
        <tissue evidence="8">Testes</tissue>
    </source>
</reference>
<feature type="compositionally biased region" description="Polar residues" evidence="5">
    <location>
        <begin position="502"/>
        <end position="518"/>
    </location>
</feature>
<accession>A0ABM0MNP5</accession>
<evidence type="ECO:0000259" key="6">
    <source>
        <dbReference type="PROSITE" id="PS50145"/>
    </source>
</evidence>
<feature type="region of interest" description="Disordered" evidence="5">
    <location>
        <begin position="443"/>
        <end position="555"/>
    </location>
</feature>
<feature type="compositionally biased region" description="Low complexity" evidence="5">
    <location>
        <begin position="660"/>
        <end position="677"/>
    </location>
</feature>
<dbReference type="Proteomes" id="UP000694865">
    <property type="component" value="Unplaced"/>
</dbReference>
<keyword evidence="1 4" id="KW-0479">Metal-binding</keyword>
<dbReference type="RefSeq" id="XP_006821636.1">
    <property type="nucleotide sequence ID" value="XM_006821573.1"/>
</dbReference>
<evidence type="ECO:0000313" key="7">
    <source>
        <dbReference type="Proteomes" id="UP000694865"/>
    </source>
</evidence>
<feature type="compositionally biased region" description="Pro residues" evidence="5">
    <location>
        <begin position="447"/>
        <end position="456"/>
    </location>
</feature>
<evidence type="ECO:0000256" key="1">
    <source>
        <dbReference type="ARBA" id="ARBA00022723"/>
    </source>
</evidence>
<dbReference type="InterPro" id="IPR049439">
    <property type="entry name" value="TRAFD1-XIAF1_Znf"/>
</dbReference>
<feature type="compositionally biased region" description="Low complexity" evidence="5">
    <location>
        <begin position="613"/>
        <end position="622"/>
    </location>
</feature>
<keyword evidence="3 4" id="KW-0862">Zinc</keyword>
<dbReference type="PANTHER" id="PTHR16295">
    <property type="entry name" value="TRAF-TYPE ZINC FINGER PROTEIN-RELATED"/>
    <property type="match status" value="1"/>
</dbReference>
<dbReference type="InterPro" id="IPR001293">
    <property type="entry name" value="Znf_TRAF"/>
</dbReference>
<feature type="compositionally biased region" description="Polar residues" evidence="5">
    <location>
        <begin position="247"/>
        <end position="264"/>
    </location>
</feature>
<proteinExistence type="predicted"/>
<feature type="compositionally biased region" description="Basic and acidic residues" evidence="5">
    <location>
        <begin position="581"/>
        <end position="591"/>
    </location>
</feature>
<keyword evidence="2 4" id="KW-0863">Zinc-finger</keyword>
<dbReference type="InterPro" id="IPR013083">
    <property type="entry name" value="Znf_RING/FYVE/PHD"/>
</dbReference>